<accession>A0ABQ6K7F1</accession>
<evidence type="ECO:0000256" key="1">
    <source>
        <dbReference type="ARBA" id="ARBA00023015"/>
    </source>
</evidence>
<dbReference type="PANTHER" id="PTHR42756">
    <property type="entry name" value="TRANSCRIPTIONAL REGULATOR, MARR"/>
    <property type="match status" value="1"/>
</dbReference>
<dbReference type="Proteomes" id="UP001157034">
    <property type="component" value="Unassembled WGS sequence"/>
</dbReference>
<dbReference type="EMBL" id="BSVB01000001">
    <property type="protein sequence ID" value="GMA94671.1"/>
    <property type="molecule type" value="Genomic_DNA"/>
</dbReference>
<sequence>MRLGLLLRQSHRRAAQALDAALAPLGLAGRHFGVLLIIDRDGTSTQRDLLAQTGGDKAGMARTVAELEDLALLARDVDAVDRRLVHLRLTELGETRFREARKLAAAVGDELVRDLDDAELAHLIALLQRLHGETR</sequence>
<evidence type="ECO:0000256" key="3">
    <source>
        <dbReference type="ARBA" id="ARBA00023163"/>
    </source>
</evidence>
<dbReference type="SMART" id="SM00347">
    <property type="entry name" value="HTH_MARR"/>
    <property type="match status" value="1"/>
</dbReference>
<evidence type="ECO:0000313" key="5">
    <source>
        <dbReference type="EMBL" id="GMA94671.1"/>
    </source>
</evidence>
<dbReference type="PANTHER" id="PTHR42756:SF1">
    <property type="entry name" value="TRANSCRIPTIONAL REPRESSOR OF EMRAB OPERON"/>
    <property type="match status" value="1"/>
</dbReference>
<name>A0ABQ6K7F1_9MICO</name>
<dbReference type="InterPro" id="IPR036390">
    <property type="entry name" value="WH_DNA-bd_sf"/>
</dbReference>
<reference evidence="6" key="1">
    <citation type="journal article" date="2019" name="Int. J. Syst. Evol. Microbiol.">
        <title>The Global Catalogue of Microorganisms (GCM) 10K type strain sequencing project: providing services to taxonomists for standard genome sequencing and annotation.</title>
        <authorList>
            <consortium name="The Broad Institute Genomics Platform"/>
            <consortium name="The Broad Institute Genome Sequencing Center for Infectious Disease"/>
            <person name="Wu L."/>
            <person name="Ma J."/>
        </authorList>
    </citation>
    <scope>NUCLEOTIDE SEQUENCE [LARGE SCALE GENOMIC DNA]</scope>
    <source>
        <strain evidence="6">NBRC 108894</strain>
    </source>
</reference>
<evidence type="ECO:0000313" key="6">
    <source>
        <dbReference type="Proteomes" id="UP001157034"/>
    </source>
</evidence>
<feature type="domain" description="HTH marR-type" evidence="4">
    <location>
        <begin position="1"/>
        <end position="132"/>
    </location>
</feature>
<evidence type="ECO:0000256" key="2">
    <source>
        <dbReference type="ARBA" id="ARBA00023125"/>
    </source>
</evidence>
<organism evidence="5 6">
    <name type="scientific">Pseudolysinimonas kribbensis</name>
    <dbReference type="NCBI Taxonomy" id="433641"/>
    <lineage>
        <taxon>Bacteria</taxon>
        <taxon>Bacillati</taxon>
        <taxon>Actinomycetota</taxon>
        <taxon>Actinomycetes</taxon>
        <taxon>Micrococcales</taxon>
        <taxon>Microbacteriaceae</taxon>
        <taxon>Pseudolysinimonas</taxon>
    </lineage>
</organism>
<evidence type="ECO:0000259" key="4">
    <source>
        <dbReference type="PROSITE" id="PS50995"/>
    </source>
</evidence>
<dbReference type="PROSITE" id="PS50995">
    <property type="entry name" value="HTH_MARR_2"/>
    <property type="match status" value="1"/>
</dbReference>
<keyword evidence="3" id="KW-0804">Transcription</keyword>
<gene>
    <name evidence="5" type="ORF">GCM10025881_14950</name>
</gene>
<keyword evidence="1" id="KW-0805">Transcription regulation</keyword>
<dbReference type="Gene3D" id="1.10.10.10">
    <property type="entry name" value="Winged helix-like DNA-binding domain superfamily/Winged helix DNA-binding domain"/>
    <property type="match status" value="1"/>
</dbReference>
<keyword evidence="2" id="KW-0238">DNA-binding</keyword>
<dbReference type="InterPro" id="IPR000835">
    <property type="entry name" value="HTH_MarR-typ"/>
</dbReference>
<protein>
    <recommendedName>
        <fullName evidence="4">HTH marR-type domain-containing protein</fullName>
    </recommendedName>
</protein>
<dbReference type="SUPFAM" id="SSF46785">
    <property type="entry name" value="Winged helix' DNA-binding domain"/>
    <property type="match status" value="1"/>
</dbReference>
<comment type="caution">
    <text evidence="5">The sequence shown here is derived from an EMBL/GenBank/DDBJ whole genome shotgun (WGS) entry which is preliminary data.</text>
</comment>
<keyword evidence="6" id="KW-1185">Reference proteome</keyword>
<dbReference type="Pfam" id="PF12802">
    <property type="entry name" value="MarR_2"/>
    <property type="match status" value="1"/>
</dbReference>
<dbReference type="PRINTS" id="PR00598">
    <property type="entry name" value="HTHMARR"/>
</dbReference>
<dbReference type="InterPro" id="IPR036388">
    <property type="entry name" value="WH-like_DNA-bd_sf"/>
</dbReference>
<proteinExistence type="predicted"/>